<evidence type="ECO:0000256" key="1">
    <source>
        <dbReference type="SAM" id="MobiDB-lite"/>
    </source>
</evidence>
<sequence>MLFFLTSGDGDGGNEGERGNAGGPQNLSRLPAFRATASIIATRAAFAVTFQRRCLGVEPAAAAWCLCPRMEPAAAAFTGA</sequence>
<keyword evidence="3" id="KW-1185">Reference proteome</keyword>
<dbReference type="Proteomes" id="UP001227230">
    <property type="component" value="Chromosome 2"/>
</dbReference>
<evidence type="ECO:0000313" key="2">
    <source>
        <dbReference type="EMBL" id="WJZ82996.1"/>
    </source>
</evidence>
<name>A0ABY9BJN5_VITVI</name>
<accession>A0ABY9BJN5</accession>
<evidence type="ECO:0000313" key="3">
    <source>
        <dbReference type="Proteomes" id="UP001227230"/>
    </source>
</evidence>
<protein>
    <submittedName>
        <fullName evidence="2">Uncharacterized protein</fullName>
    </submittedName>
</protein>
<gene>
    <name evidence="2" type="ORF">VitviT2T_002713</name>
</gene>
<dbReference type="EMBL" id="CP126649">
    <property type="protein sequence ID" value="WJZ82996.1"/>
    <property type="molecule type" value="Genomic_DNA"/>
</dbReference>
<organism evidence="2 3">
    <name type="scientific">Vitis vinifera</name>
    <name type="common">Grape</name>
    <dbReference type="NCBI Taxonomy" id="29760"/>
    <lineage>
        <taxon>Eukaryota</taxon>
        <taxon>Viridiplantae</taxon>
        <taxon>Streptophyta</taxon>
        <taxon>Embryophyta</taxon>
        <taxon>Tracheophyta</taxon>
        <taxon>Spermatophyta</taxon>
        <taxon>Magnoliopsida</taxon>
        <taxon>eudicotyledons</taxon>
        <taxon>Gunneridae</taxon>
        <taxon>Pentapetalae</taxon>
        <taxon>rosids</taxon>
        <taxon>Vitales</taxon>
        <taxon>Vitaceae</taxon>
        <taxon>Viteae</taxon>
        <taxon>Vitis</taxon>
    </lineage>
</organism>
<reference evidence="2 3" key="1">
    <citation type="journal article" date="2023" name="Hortic Res">
        <title>The complete reference genome for grapevine (Vitis vinifera L.) genetics and breeding.</title>
        <authorList>
            <person name="Shi X."/>
            <person name="Cao S."/>
            <person name="Wang X."/>
            <person name="Huang S."/>
            <person name="Wang Y."/>
            <person name="Liu Z."/>
            <person name="Liu W."/>
            <person name="Leng X."/>
            <person name="Peng Y."/>
            <person name="Wang N."/>
            <person name="Wang Y."/>
            <person name="Ma Z."/>
            <person name="Xu X."/>
            <person name="Zhang F."/>
            <person name="Xue H."/>
            <person name="Zhong H."/>
            <person name="Wang Y."/>
            <person name="Zhang K."/>
            <person name="Velt A."/>
            <person name="Avia K."/>
            <person name="Holtgrawe D."/>
            <person name="Grimplet J."/>
            <person name="Matus J.T."/>
            <person name="Ware D."/>
            <person name="Wu X."/>
            <person name="Wang H."/>
            <person name="Liu C."/>
            <person name="Fang Y."/>
            <person name="Rustenholz C."/>
            <person name="Cheng Z."/>
            <person name="Xiao H."/>
            <person name="Zhou Y."/>
        </authorList>
    </citation>
    <scope>NUCLEOTIDE SEQUENCE [LARGE SCALE GENOMIC DNA]</scope>
    <source>
        <strain evidence="3">cv. Pinot noir / PN40024</strain>
        <tissue evidence="2">Leaf</tissue>
    </source>
</reference>
<proteinExistence type="predicted"/>
<feature type="region of interest" description="Disordered" evidence="1">
    <location>
        <begin position="1"/>
        <end position="27"/>
    </location>
</feature>